<dbReference type="GO" id="GO:0016853">
    <property type="term" value="F:isomerase activity"/>
    <property type="evidence" value="ECO:0007669"/>
    <property type="project" value="UniProtKB-KW"/>
</dbReference>
<keyword evidence="3" id="KW-1185">Reference proteome</keyword>
<dbReference type="CDD" id="cd03024">
    <property type="entry name" value="DsbA_FrnE"/>
    <property type="match status" value="1"/>
</dbReference>
<dbReference type="PANTHER" id="PTHR13887:SF41">
    <property type="entry name" value="THIOREDOXIN SUPERFAMILY PROTEIN"/>
    <property type="match status" value="1"/>
</dbReference>
<dbReference type="PANTHER" id="PTHR13887">
    <property type="entry name" value="GLUTATHIONE S-TRANSFERASE KAPPA"/>
    <property type="match status" value="1"/>
</dbReference>
<name>A0ABY1JN98_9BACL</name>
<dbReference type="SUPFAM" id="SSF52833">
    <property type="entry name" value="Thioredoxin-like"/>
    <property type="match status" value="1"/>
</dbReference>
<sequence length="232" mass="25787">MTMKVEFWSDIVCPWCYIGKRRFEKALSQFEHGTEVEVIWRSFELDPSSPRQGGDLVAALSKKMGRSTDEVKQMMAQITNLAAQDGLEYRFDLAKPGNTLDAHRLIHFASDQGLVEELNEYLYRAYFTEGVPVSDIEALIQVAVKAGLDENATREMLASDKYTDDVRSDEGRAHSLNVSGVPFVLVNDKYAISGAQSTEVFLDALRQAWNEAHPITVIGGTGNSCDDGNCLI</sequence>
<dbReference type="RefSeq" id="WP_082867349.1">
    <property type="nucleotide sequence ID" value="NZ_FTNK01000002.1"/>
</dbReference>
<comment type="caution">
    <text evidence="2">The sequence shown here is derived from an EMBL/GenBank/DDBJ whole genome shotgun (WGS) entry which is preliminary data.</text>
</comment>
<reference evidence="2 3" key="1">
    <citation type="submission" date="2017-01" db="EMBL/GenBank/DDBJ databases">
        <authorList>
            <person name="Varghese N."/>
            <person name="Submissions S."/>
        </authorList>
    </citation>
    <scope>NUCLEOTIDE SEQUENCE [LARGE SCALE GENOMIC DNA]</scope>
    <source>
        <strain evidence="2 3">ATCC 23464</strain>
    </source>
</reference>
<feature type="domain" description="DSBA-like thioredoxin" evidence="1">
    <location>
        <begin position="5"/>
        <end position="205"/>
    </location>
</feature>
<organism evidence="2 3">
    <name type="scientific">Paenibacillus macquariensis</name>
    <dbReference type="NCBI Taxonomy" id="948756"/>
    <lineage>
        <taxon>Bacteria</taxon>
        <taxon>Bacillati</taxon>
        <taxon>Bacillota</taxon>
        <taxon>Bacilli</taxon>
        <taxon>Bacillales</taxon>
        <taxon>Paenibacillaceae</taxon>
        <taxon>Paenibacillus</taxon>
    </lineage>
</organism>
<evidence type="ECO:0000259" key="1">
    <source>
        <dbReference type="Pfam" id="PF01323"/>
    </source>
</evidence>
<dbReference type="Pfam" id="PF01323">
    <property type="entry name" value="DSBA"/>
    <property type="match status" value="1"/>
</dbReference>
<accession>A0ABY1JN98</accession>
<keyword evidence="2" id="KW-0413">Isomerase</keyword>
<evidence type="ECO:0000313" key="3">
    <source>
        <dbReference type="Proteomes" id="UP000186666"/>
    </source>
</evidence>
<protein>
    <submittedName>
        <fullName evidence="2">Predicted dithiol-disulfide isomerase, DsbA family</fullName>
    </submittedName>
</protein>
<evidence type="ECO:0000313" key="2">
    <source>
        <dbReference type="EMBL" id="SIQ48939.1"/>
    </source>
</evidence>
<dbReference type="EMBL" id="FTNK01000002">
    <property type="protein sequence ID" value="SIQ48939.1"/>
    <property type="molecule type" value="Genomic_DNA"/>
</dbReference>
<gene>
    <name evidence="2" type="ORF">SAMN05421578_102221</name>
</gene>
<dbReference type="InterPro" id="IPR036249">
    <property type="entry name" value="Thioredoxin-like_sf"/>
</dbReference>
<dbReference type="Proteomes" id="UP000186666">
    <property type="component" value="Unassembled WGS sequence"/>
</dbReference>
<proteinExistence type="predicted"/>
<dbReference type="Gene3D" id="3.40.30.10">
    <property type="entry name" value="Glutaredoxin"/>
    <property type="match status" value="1"/>
</dbReference>
<dbReference type="InterPro" id="IPR001853">
    <property type="entry name" value="DSBA-like_thioredoxin_dom"/>
</dbReference>